<reference evidence="7" key="1">
    <citation type="journal article" date="2019" name="PLoS Negl. Trop. Dis.">
        <title>Revisiting the worldwide diversity of Leptospira species in the environment.</title>
        <authorList>
            <person name="Vincent A.T."/>
            <person name="Schiettekatte O."/>
            <person name="Bourhy P."/>
            <person name="Veyrier F.J."/>
            <person name="Picardeau M."/>
        </authorList>
    </citation>
    <scope>NUCLEOTIDE SEQUENCE [LARGE SCALE GENOMIC DNA]</scope>
    <source>
        <strain evidence="7">201800299</strain>
    </source>
</reference>
<keyword evidence="2 5" id="KW-0547">Nucleotide-binding</keyword>
<keyword evidence="8" id="KW-1185">Reference proteome</keyword>
<dbReference type="NCBIfam" id="TIGR00152">
    <property type="entry name" value="dephospho-CoA kinase"/>
    <property type="match status" value="1"/>
</dbReference>
<dbReference type="EMBL" id="RQFA01000037">
    <property type="protein sequence ID" value="TGK34554.1"/>
    <property type="molecule type" value="Genomic_DNA"/>
</dbReference>
<dbReference type="GO" id="GO:0005737">
    <property type="term" value="C:cytoplasm"/>
    <property type="evidence" value="ECO:0007669"/>
    <property type="project" value="UniProtKB-SubCell"/>
</dbReference>
<dbReference type="UniPathway" id="UPA00241">
    <property type="reaction ID" value="UER00356"/>
</dbReference>
<proteinExistence type="inferred from homology"/>
<evidence type="ECO:0000256" key="4">
    <source>
        <dbReference type="ARBA" id="ARBA00022993"/>
    </source>
</evidence>
<dbReference type="HAMAP" id="MF_00376">
    <property type="entry name" value="Dephospho_CoA_kinase"/>
    <property type="match status" value="1"/>
</dbReference>
<dbReference type="GO" id="GO:0005524">
    <property type="term" value="F:ATP binding"/>
    <property type="evidence" value="ECO:0007669"/>
    <property type="project" value="UniProtKB-UniRule"/>
</dbReference>
<keyword evidence="5 7" id="KW-0418">Kinase</keyword>
<keyword evidence="5 7" id="KW-0808">Transferase</keyword>
<dbReference type="PROSITE" id="PS51219">
    <property type="entry name" value="DPCK"/>
    <property type="match status" value="1"/>
</dbReference>
<sequence>MQKNSSGKKAFLVGITGMIGGGKSTATQLLQESGAFVIHADNLAKRYTSSESPILSELVELLGPEILDENGNPDRKKISDIVFSDKEKLNGLNKLIHPRVRADFLKLLETDAAGKLVVWEVPLLFETDAHSLCDATVTVDSDEEISILRAMKRDGMKKEEVLARISNQLPLSEKLKKADYIVNNKGNLESLREECRRLYTILSGRMS</sequence>
<evidence type="ECO:0000256" key="1">
    <source>
        <dbReference type="ARBA" id="ARBA00009018"/>
    </source>
</evidence>
<evidence type="ECO:0000313" key="7">
    <source>
        <dbReference type="EMBL" id="TGK34554.1"/>
    </source>
</evidence>
<dbReference type="CDD" id="cd02022">
    <property type="entry name" value="DPCK"/>
    <property type="match status" value="1"/>
</dbReference>
<dbReference type="EC" id="2.7.1.24" evidence="5 6"/>
<gene>
    <name evidence="5" type="primary">coaE</name>
    <name evidence="7" type="ORF">EHQ17_09025</name>
</gene>
<evidence type="ECO:0000256" key="3">
    <source>
        <dbReference type="ARBA" id="ARBA00022840"/>
    </source>
</evidence>
<dbReference type="Proteomes" id="UP000298277">
    <property type="component" value="Unassembled WGS sequence"/>
</dbReference>
<comment type="function">
    <text evidence="5">Catalyzes the phosphorylation of the 3'-hydroxyl group of dephosphocoenzyme A to form coenzyme A.</text>
</comment>
<name>A0A5F1YJB6_9LEPT</name>
<keyword evidence="3 5" id="KW-0067">ATP-binding</keyword>
<dbReference type="SUPFAM" id="SSF52540">
    <property type="entry name" value="P-loop containing nucleoside triphosphate hydrolases"/>
    <property type="match status" value="1"/>
</dbReference>
<evidence type="ECO:0000313" key="8">
    <source>
        <dbReference type="Proteomes" id="UP000298277"/>
    </source>
</evidence>
<keyword evidence="4 5" id="KW-0173">Coenzyme A biosynthesis</keyword>
<keyword evidence="5" id="KW-0963">Cytoplasm</keyword>
<comment type="pathway">
    <text evidence="5">Cofactor biosynthesis; coenzyme A biosynthesis; CoA from (R)-pantothenate: step 5/5.</text>
</comment>
<dbReference type="InterPro" id="IPR001977">
    <property type="entry name" value="Depp_CoAkinase"/>
</dbReference>
<organism evidence="7 8">
    <name type="scientific">Leptospira gomenensis</name>
    <dbReference type="NCBI Taxonomy" id="2484974"/>
    <lineage>
        <taxon>Bacteria</taxon>
        <taxon>Pseudomonadati</taxon>
        <taxon>Spirochaetota</taxon>
        <taxon>Spirochaetia</taxon>
        <taxon>Leptospirales</taxon>
        <taxon>Leptospiraceae</taxon>
        <taxon>Leptospira</taxon>
    </lineage>
</organism>
<dbReference type="PANTHER" id="PTHR10695">
    <property type="entry name" value="DEPHOSPHO-COA KINASE-RELATED"/>
    <property type="match status" value="1"/>
</dbReference>
<dbReference type="Gene3D" id="3.40.50.300">
    <property type="entry name" value="P-loop containing nucleotide triphosphate hydrolases"/>
    <property type="match status" value="1"/>
</dbReference>
<comment type="caution">
    <text evidence="7">The sequence shown here is derived from an EMBL/GenBank/DDBJ whole genome shotgun (WGS) entry which is preliminary data.</text>
</comment>
<feature type="binding site" evidence="5">
    <location>
        <begin position="20"/>
        <end position="25"/>
    </location>
    <ligand>
        <name>ATP</name>
        <dbReference type="ChEBI" id="CHEBI:30616"/>
    </ligand>
</feature>
<dbReference type="OrthoDB" id="9812943at2"/>
<comment type="subcellular location">
    <subcellularLocation>
        <location evidence="5">Cytoplasm</location>
    </subcellularLocation>
</comment>
<protein>
    <recommendedName>
        <fullName evidence="5 6">Dephospho-CoA kinase</fullName>
        <ecNumber evidence="5 6">2.7.1.24</ecNumber>
    </recommendedName>
    <alternativeName>
        <fullName evidence="5">Dephosphocoenzyme A kinase</fullName>
    </alternativeName>
</protein>
<evidence type="ECO:0000256" key="5">
    <source>
        <dbReference type="HAMAP-Rule" id="MF_00376"/>
    </source>
</evidence>
<dbReference type="GO" id="GO:0004140">
    <property type="term" value="F:dephospho-CoA kinase activity"/>
    <property type="evidence" value="ECO:0007669"/>
    <property type="project" value="UniProtKB-UniRule"/>
</dbReference>
<dbReference type="AlphaFoldDB" id="A0A5F1YJB6"/>
<evidence type="ECO:0000256" key="2">
    <source>
        <dbReference type="ARBA" id="ARBA00022741"/>
    </source>
</evidence>
<evidence type="ECO:0000256" key="6">
    <source>
        <dbReference type="NCBIfam" id="TIGR00152"/>
    </source>
</evidence>
<accession>A0A5F1YJB6</accession>
<dbReference type="InterPro" id="IPR027417">
    <property type="entry name" value="P-loop_NTPase"/>
</dbReference>
<dbReference type="PANTHER" id="PTHR10695:SF46">
    <property type="entry name" value="BIFUNCTIONAL COENZYME A SYNTHASE-RELATED"/>
    <property type="match status" value="1"/>
</dbReference>
<comment type="catalytic activity">
    <reaction evidence="5">
        <text>3'-dephospho-CoA + ATP = ADP + CoA + H(+)</text>
        <dbReference type="Rhea" id="RHEA:18245"/>
        <dbReference type="ChEBI" id="CHEBI:15378"/>
        <dbReference type="ChEBI" id="CHEBI:30616"/>
        <dbReference type="ChEBI" id="CHEBI:57287"/>
        <dbReference type="ChEBI" id="CHEBI:57328"/>
        <dbReference type="ChEBI" id="CHEBI:456216"/>
        <dbReference type="EC" id="2.7.1.24"/>
    </reaction>
</comment>
<dbReference type="Pfam" id="PF01121">
    <property type="entry name" value="CoaE"/>
    <property type="match status" value="1"/>
</dbReference>
<dbReference type="GO" id="GO:0015937">
    <property type="term" value="P:coenzyme A biosynthetic process"/>
    <property type="evidence" value="ECO:0007669"/>
    <property type="project" value="UniProtKB-UniRule"/>
</dbReference>
<comment type="similarity">
    <text evidence="1 5">Belongs to the CoaE family.</text>
</comment>
<dbReference type="RefSeq" id="WP_135595297.1">
    <property type="nucleotide sequence ID" value="NZ_RQEZ01000114.1"/>
</dbReference>